<dbReference type="Proteomes" id="UP000032134">
    <property type="component" value="Segment"/>
</dbReference>
<name>A0A0C5AF87_9CAUD</name>
<keyword evidence="2" id="KW-1185">Reference proteome</keyword>
<evidence type="ECO:0000313" key="2">
    <source>
        <dbReference type="Proteomes" id="UP000032134"/>
    </source>
</evidence>
<organism evidence="1 2">
    <name type="scientific">Paenibacillus phage Shelly</name>
    <dbReference type="NCBI Taxonomy" id="1589754"/>
    <lineage>
        <taxon>Viruses</taxon>
        <taxon>Duplodnaviria</taxon>
        <taxon>Heunggongvirae</taxon>
        <taxon>Uroviricota</taxon>
        <taxon>Caudoviricetes</taxon>
        <taxon>Fernvirus</taxon>
        <taxon>Fernvirus shelly</taxon>
    </lineage>
</organism>
<proteinExistence type="predicted"/>
<evidence type="ECO:0000313" key="1">
    <source>
        <dbReference type="EMBL" id="AJK27944.1"/>
    </source>
</evidence>
<reference evidence="1 2" key="1">
    <citation type="journal article" date="2015" name="Genome Announc.">
        <title>Genome Sequences of Six Paenibacillus larvae Siphoviridae Phages.</title>
        <authorList>
            <person name="Carson S."/>
            <person name="Bruff E."/>
            <person name="DeFoor W."/>
            <person name="Dums J."/>
            <person name="Groth A."/>
            <person name="Hatfield T."/>
            <person name="Iyer A."/>
            <person name="Joshi K."/>
            <person name="McAdams S."/>
            <person name="Miles D."/>
            <person name="Miller D."/>
            <person name="Oufkir A."/>
            <person name="Raynor B."/>
            <person name="Riley S."/>
            <person name="Roland S."/>
            <person name="Rozier H."/>
            <person name="Talley S."/>
            <person name="Miller E.S."/>
        </authorList>
    </citation>
    <scope>NUCLEOTIDE SEQUENCE [LARGE SCALE GENOMIC DNA]</scope>
</reference>
<accession>A0A0C5AF87</accession>
<gene>
    <name evidence="1" type="ORF">SHELLY_24</name>
</gene>
<dbReference type="EMBL" id="KP296795">
    <property type="protein sequence ID" value="AJK27944.1"/>
    <property type="molecule type" value="Genomic_DNA"/>
</dbReference>
<sequence length="36" mass="4191">MERVVNSALTLQVVEEGWPAIERIFHKTKIKETLHS</sequence>
<protein>
    <submittedName>
        <fullName evidence="1">Uncharacterized protein</fullName>
    </submittedName>
</protein>